<dbReference type="AlphaFoldDB" id="A0AAE3E729"/>
<evidence type="ECO:0000313" key="3">
    <source>
        <dbReference type="EMBL" id="MCC2222883.1"/>
    </source>
</evidence>
<gene>
    <name evidence="3" type="ORF">LKD48_14855</name>
</gene>
<organism evidence="3 4">
    <name type="scientific">Anthropogastromicrobium aceti</name>
    <dbReference type="NCBI Taxonomy" id="2981768"/>
    <lineage>
        <taxon>Bacteria</taxon>
        <taxon>Bacillati</taxon>
        <taxon>Bacillota</taxon>
        <taxon>Clostridia</taxon>
        <taxon>Lachnospirales</taxon>
        <taxon>Lachnospiraceae</taxon>
        <taxon>Anthropogastromicrobium</taxon>
    </lineage>
</organism>
<feature type="compositionally biased region" description="Basic and acidic residues" evidence="1">
    <location>
        <begin position="54"/>
        <end position="76"/>
    </location>
</feature>
<comment type="caution">
    <text evidence="3">The sequence shown here is derived from an EMBL/GenBank/DDBJ whole genome shotgun (WGS) entry which is preliminary data.</text>
</comment>
<evidence type="ECO:0000313" key="4">
    <source>
        <dbReference type="Proteomes" id="UP001198200"/>
    </source>
</evidence>
<dbReference type="Proteomes" id="UP001198200">
    <property type="component" value="Unassembled WGS sequence"/>
</dbReference>
<keyword evidence="2" id="KW-1133">Transmembrane helix</keyword>
<keyword evidence="2" id="KW-0812">Transmembrane</keyword>
<dbReference type="RefSeq" id="WP_118615947.1">
    <property type="nucleotide sequence ID" value="NZ_JAJEQN010000054.1"/>
</dbReference>
<proteinExistence type="predicted"/>
<accession>A0AAE3E729</accession>
<evidence type="ECO:0000256" key="2">
    <source>
        <dbReference type="SAM" id="Phobius"/>
    </source>
</evidence>
<keyword evidence="2" id="KW-0472">Membrane</keyword>
<evidence type="ECO:0000256" key="1">
    <source>
        <dbReference type="SAM" id="MobiDB-lite"/>
    </source>
</evidence>
<keyword evidence="4" id="KW-1185">Reference proteome</keyword>
<sequence>MNSEDRKRLRKQKHRIMMMRLWLPVVLVVVLVVGLTAGGIAMSLGQTKSVAEQGTKEDGTKNVETKEASNESKEAGDENGEAQTVDQAGADKQQSEEAQTGAESDNSQAGNEDDDSNHAIEQSDFDEFITNLNEAVAQNSNYLKRESENLTRTLAELQTYDRTHLTEAQAKTYDALLDALNVEMDGEQYDSVAAAAADAALCSVEGGVDYYNYLLQKYSGVDGAWGDFREILANEANGNYQVMNDLMGGDSTLQVGAASFTKQAPDDAYAYDTVSASSSALKKNLVCNGFVNGWTEFGIIRAYLNDDRLDDNLRNYLIASTRMTYALYGVADISVHAGGWGEAEVTDLCTTYFGEAGGSSYGSSVYQMVLKNPGKYAAAAIDYLQITELESTMATNQGENYSEANLLDLLFNQGPANFRVLRSWIGL</sequence>
<feature type="compositionally biased region" description="Polar residues" evidence="1">
    <location>
        <begin position="96"/>
        <end position="110"/>
    </location>
</feature>
<feature type="transmembrane region" description="Helical" evidence="2">
    <location>
        <begin position="21"/>
        <end position="44"/>
    </location>
</feature>
<protein>
    <submittedName>
        <fullName evidence="3">DUF885 family protein</fullName>
    </submittedName>
</protein>
<dbReference type="EMBL" id="JAJEQN010000054">
    <property type="protein sequence ID" value="MCC2222883.1"/>
    <property type="molecule type" value="Genomic_DNA"/>
</dbReference>
<reference evidence="3 4" key="1">
    <citation type="submission" date="2021-10" db="EMBL/GenBank/DDBJ databases">
        <title>Anaerobic single-cell dispensing facilitates the cultivation of human gut bacteria.</title>
        <authorList>
            <person name="Afrizal A."/>
        </authorList>
    </citation>
    <scope>NUCLEOTIDE SEQUENCE [LARGE SCALE GENOMIC DNA]</scope>
    <source>
        <strain evidence="3 4">CLA-AA-H224</strain>
    </source>
</reference>
<name>A0AAE3E729_9FIRM</name>
<feature type="region of interest" description="Disordered" evidence="1">
    <location>
        <begin position="49"/>
        <end position="118"/>
    </location>
</feature>